<gene>
    <name evidence="1" type="ORF">ACFFK0_08685</name>
</gene>
<dbReference type="RefSeq" id="WP_377469722.1">
    <property type="nucleotide sequence ID" value="NZ_JBHLWN010000031.1"/>
</dbReference>
<protein>
    <recommendedName>
        <fullName evidence="3">Nucleotidyltransferase family protein</fullName>
    </recommendedName>
</protein>
<comment type="caution">
    <text evidence="1">The sequence shown here is derived from an EMBL/GenBank/DDBJ whole genome shotgun (WGS) entry which is preliminary data.</text>
</comment>
<dbReference type="Proteomes" id="UP001589776">
    <property type="component" value="Unassembled WGS sequence"/>
</dbReference>
<sequence>MTLQRTLAAVVRALQQAGVTWAVGGSALLERLSLLDGDVRPGDLDIVVALPDTDRALAALSALGTCEKGEPKPPFMTRYYYRFRIDGCDVDMLAGFRVEHEAGVFELPFDESAVEVTEGLPLGMAADWWLLYSLMPSPSRQAKAGKLYRLMEIEPQHFNSHRLRALMEQPWPERLRSQALRLLELAGDS</sequence>
<proteinExistence type="predicted"/>
<dbReference type="InterPro" id="IPR043519">
    <property type="entry name" value="NT_sf"/>
</dbReference>
<evidence type="ECO:0000313" key="1">
    <source>
        <dbReference type="EMBL" id="MFC0212537.1"/>
    </source>
</evidence>
<dbReference type="SUPFAM" id="SSF81301">
    <property type="entry name" value="Nucleotidyltransferase"/>
    <property type="match status" value="1"/>
</dbReference>
<evidence type="ECO:0008006" key="3">
    <source>
        <dbReference type="Google" id="ProtNLM"/>
    </source>
</evidence>
<reference evidence="1 2" key="1">
    <citation type="submission" date="2024-09" db="EMBL/GenBank/DDBJ databases">
        <authorList>
            <person name="Sun Q."/>
            <person name="Mori K."/>
        </authorList>
    </citation>
    <scope>NUCLEOTIDE SEQUENCE [LARGE SCALE GENOMIC DNA]</scope>
    <source>
        <strain evidence="1 2">CCM 7759</strain>
    </source>
</reference>
<evidence type="ECO:0000313" key="2">
    <source>
        <dbReference type="Proteomes" id="UP001589776"/>
    </source>
</evidence>
<dbReference type="EMBL" id="JBHLWN010000031">
    <property type="protein sequence ID" value="MFC0212537.1"/>
    <property type="molecule type" value="Genomic_DNA"/>
</dbReference>
<accession>A0ABV6DIW1</accession>
<dbReference type="Gene3D" id="3.30.460.40">
    <property type="match status" value="1"/>
</dbReference>
<keyword evidence="2" id="KW-1185">Reference proteome</keyword>
<organism evidence="1 2">
    <name type="scientific">Paenibacillus chartarius</name>
    <dbReference type="NCBI Taxonomy" id="747481"/>
    <lineage>
        <taxon>Bacteria</taxon>
        <taxon>Bacillati</taxon>
        <taxon>Bacillota</taxon>
        <taxon>Bacilli</taxon>
        <taxon>Bacillales</taxon>
        <taxon>Paenibacillaceae</taxon>
        <taxon>Paenibacillus</taxon>
    </lineage>
</organism>
<name>A0ABV6DIW1_9BACL</name>